<dbReference type="NCBIfam" id="TIGR01783">
    <property type="entry name" value="TonB-siderophor"/>
    <property type="match status" value="1"/>
</dbReference>
<dbReference type="PROSITE" id="PS52016">
    <property type="entry name" value="TONB_DEPENDENT_REC_3"/>
    <property type="match status" value="1"/>
</dbReference>
<evidence type="ECO:0000256" key="4">
    <source>
        <dbReference type="ARBA" id="ARBA00022452"/>
    </source>
</evidence>
<evidence type="ECO:0000256" key="5">
    <source>
        <dbReference type="ARBA" id="ARBA00022692"/>
    </source>
</evidence>
<evidence type="ECO:0000256" key="10">
    <source>
        <dbReference type="PROSITE-ProRule" id="PRU01360"/>
    </source>
</evidence>
<comment type="similarity">
    <text evidence="2 10 11">Belongs to the TonB-dependent receptor family.</text>
</comment>
<keyword evidence="16" id="KW-1185">Reference proteome</keyword>
<evidence type="ECO:0000313" key="16">
    <source>
        <dbReference type="Proteomes" id="UP001524642"/>
    </source>
</evidence>
<evidence type="ECO:0000256" key="9">
    <source>
        <dbReference type="ARBA" id="ARBA00023237"/>
    </source>
</evidence>
<organism evidence="15 16">
    <name type="scientific">Roseomonas populi</name>
    <dbReference type="NCBI Taxonomy" id="3121582"/>
    <lineage>
        <taxon>Bacteria</taxon>
        <taxon>Pseudomonadati</taxon>
        <taxon>Pseudomonadota</taxon>
        <taxon>Alphaproteobacteria</taxon>
        <taxon>Acetobacterales</taxon>
        <taxon>Roseomonadaceae</taxon>
        <taxon>Roseomonas</taxon>
    </lineage>
</organism>
<dbReference type="InterPro" id="IPR037066">
    <property type="entry name" value="Plug_dom_sf"/>
</dbReference>
<evidence type="ECO:0000313" key="15">
    <source>
        <dbReference type="EMBL" id="MCR0985365.1"/>
    </source>
</evidence>
<keyword evidence="7 10" id="KW-0472">Membrane</keyword>
<feature type="chain" id="PRO_5045249943" evidence="12">
    <location>
        <begin position="34"/>
        <end position="750"/>
    </location>
</feature>
<dbReference type="PANTHER" id="PTHR32552:SF83">
    <property type="entry name" value="BLR3904 PROTEIN"/>
    <property type="match status" value="1"/>
</dbReference>
<sequence>MRRVPVGGRTAPNTALVASLSLGAAMVGSPALPQEIAPNATPTIPVPEVAVSGVAPANQLQVPTGVSRLPSTVQDTPQTINVVPQEILQQQNATTLEQALRNVPGITSTIGEGGGGVSGDQFRIRGFAAQNDINVDGLRDYGSYTRDAFTFEDVQVLKGAAGFAFGSSSVGGAININSKTPTLENRYLGTITGGMGPYIRGTLDLNQRINETMAVRLNVMGQSSNLVDRQSQTTDRWGVAPSVAFGLGTPTTLTVEYLHYHDRHTIDGGTPVITPFGRVGRPAPEFGLDRSLFFGVKNDIDDVTVDRITARLSHRFANWLTVTNDFRATWVDRVTALTPLSCSSTNGPSTANPYAGSCSDLFLRGINPVVNPGGPGPYSQQSFGIQNVTTAVARFNTGPLRHELVGGVDIFHENVDRTGYPYLPARPSFQLRNPYTQDTLLSLGAANNQRSTDATSLGLFLNERLWLLPTLSIYGGFRWTDYDLDYKAGTPGQALTTNVSLGRNFWDPRTGAIWEPTPSQTYYFSYSTSSTPPGTFFTTIPSQATANSTAFEPERNTNYEVGAKISLFEQRLGLTGALFRSEKSNALAEDASSPGTFIQTGDRQRVQGIEIGATGRITPEWNILASYTHLNSETTSSTTAVNVGKRVQFVPENAASLWTTYDIAREMPYNATVGLGVTWRGQVYLNQANTAEAPSNFSLDALVQHRINQNLTLRVNGYNLTNRTNYEGLFANRVVVAAGRTVLFSVAAEF</sequence>
<feature type="domain" description="TonB-dependent receptor plug" evidence="14">
    <location>
        <begin position="73"/>
        <end position="173"/>
    </location>
</feature>
<evidence type="ECO:0000256" key="1">
    <source>
        <dbReference type="ARBA" id="ARBA00004571"/>
    </source>
</evidence>
<accession>A0ABT1XB62</accession>
<dbReference type="InterPro" id="IPR010105">
    <property type="entry name" value="TonB_sidphr_rcpt"/>
</dbReference>
<dbReference type="Pfam" id="PF00593">
    <property type="entry name" value="TonB_dep_Rec_b-barrel"/>
    <property type="match status" value="1"/>
</dbReference>
<keyword evidence="9 10" id="KW-0998">Cell outer membrane</keyword>
<dbReference type="InterPro" id="IPR000531">
    <property type="entry name" value="Beta-barrel_TonB"/>
</dbReference>
<comment type="subcellular location">
    <subcellularLocation>
        <location evidence="1 10">Cell outer membrane</location>
        <topology evidence="1 10">Multi-pass membrane protein</topology>
    </subcellularLocation>
</comment>
<dbReference type="EMBL" id="JANJOU010000033">
    <property type="protein sequence ID" value="MCR0985365.1"/>
    <property type="molecule type" value="Genomic_DNA"/>
</dbReference>
<dbReference type="CDD" id="cd01347">
    <property type="entry name" value="ligand_gated_channel"/>
    <property type="match status" value="1"/>
</dbReference>
<dbReference type="Gene3D" id="2.40.170.20">
    <property type="entry name" value="TonB-dependent receptor, beta-barrel domain"/>
    <property type="match status" value="1"/>
</dbReference>
<evidence type="ECO:0000256" key="6">
    <source>
        <dbReference type="ARBA" id="ARBA00023077"/>
    </source>
</evidence>
<reference evidence="15 16" key="1">
    <citation type="submission" date="2022-06" db="EMBL/GenBank/DDBJ databases">
        <title>Roseomonas CN29.</title>
        <authorList>
            <person name="Cheng Y."/>
            <person name="He X."/>
        </authorList>
    </citation>
    <scope>NUCLEOTIDE SEQUENCE [LARGE SCALE GENOMIC DNA]</scope>
    <source>
        <strain evidence="15 16">CN29</strain>
    </source>
</reference>
<dbReference type="RefSeq" id="WP_257719014.1">
    <property type="nucleotide sequence ID" value="NZ_JANJOU010000033.1"/>
</dbReference>
<feature type="signal peptide" evidence="12">
    <location>
        <begin position="1"/>
        <end position="33"/>
    </location>
</feature>
<evidence type="ECO:0000256" key="11">
    <source>
        <dbReference type="RuleBase" id="RU003357"/>
    </source>
</evidence>
<evidence type="ECO:0000256" key="3">
    <source>
        <dbReference type="ARBA" id="ARBA00022448"/>
    </source>
</evidence>
<comment type="caution">
    <text evidence="15">The sequence shown here is derived from an EMBL/GenBank/DDBJ whole genome shotgun (WGS) entry which is preliminary data.</text>
</comment>
<dbReference type="SUPFAM" id="SSF56935">
    <property type="entry name" value="Porins"/>
    <property type="match status" value="1"/>
</dbReference>
<protein>
    <submittedName>
        <fullName evidence="15">TonB-dependent siderophore receptor</fullName>
    </submittedName>
</protein>
<dbReference type="InterPro" id="IPR039426">
    <property type="entry name" value="TonB-dep_rcpt-like"/>
</dbReference>
<gene>
    <name evidence="15" type="ORF">NRP21_25265</name>
</gene>
<evidence type="ECO:0000256" key="2">
    <source>
        <dbReference type="ARBA" id="ARBA00009810"/>
    </source>
</evidence>
<feature type="domain" description="TonB-dependent receptor-like beta-barrel" evidence="13">
    <location>
        <begin position="247"/>
        <end position="720"/>
    </location>
</feature>
<dbReference type="Proteomes" id="UP001524642">
    <property type="component" value="Unassembled WGS sequence"/>
</dbReference>
<evidence type="ECO:0000259" key="13">
    <source>
        <dbReference type="Pfam" id="PF00593"/>
    </source>
</evidence>
<dbReference type="InterPro" id="IPR036942">
    <property type="entry name" value="Beta-barrel_TonB_sf"/>
</dbReference>
<evidence type="ECO:0000256" key="7">
    <source>
        <dbReference type="ARBA" id="ARBA00023136"/>
    </source>
</evidence>
<keyword evidence="3 10" id="KW-0813">Transport</keyword>
<keyword evidence="5 10" id="KW-0812">Transmembrane</keyword>
<keyword evidence="8 15" id="KW-0675">Receptor</keyword>
<evidence type="ECO:0000256" key="12">
    <source>
        <dbReference type="SAM" id="SignalP"/>
    </source>
</evidence>
<dbReference type="PANTHER" id="PTHR32552">
    <property type="entry name" value="FERRICHROME IRON RECEPTOR-RELATED"/>
    <property type="match status" value="1"/>
</dbReference>
<dbReference type="InterPro" id="IPR012910">
    <property type="entry name" value="Plug_dom"/>
</dbReference>
<name>A0ABT1XB62_9PROT</name>
<proteinExistence type="inferred from homology"/>
<evidence type="ECO:0000259" key="14">
    <source>
        <dbReference type="Pfam" id="PF07715"/>
    </source>
</evidence>
<keyword evidence="12" id="KW-0732">Signal</keyword>
<keyword evidence="4 10" id="KW-1134">Transmembrane beta strand</keyword>
<evidence type="ECO:0000256" key="8">
    <source>
        <dbReference type="ARBA" id="ARBA00023170"/>
    </source>
</evidence>
<dbReference type="Gene3D" id="2.170.130.10">
    <property type="entry name" value="TonB-dependent receptor, plug domain"/>
    <property type="match status" value="1"/>
</dbReference>
<dbReference type="Pfam" id="PF07715">
    <property type="entry name" value="Plug"/>
    <property type="match status" value="1"/>
</dbReference>
<keyword evidence="6 11" id="KW-0798">TonB box</keyword>